<feature type="transmembrane region" description="Helical" evidence="1">
    <location>
        <begin position="45"/>
        <end position="65"/>
    </location>
</feature>
<reference evidence="2" key="1">
    <citation type="submission" date="2020-08" db="EMBL/GenBank/DDBJ databases">
        <title>Genome public.</title>
        <authorList>
            <person name="Liu C."/>
            <person name="Sun Q."/>
        </authorList>
    </citation>
    <scope>NUCLEOTIDE SEQUENCE</scope>
    <source>
        <strain evidence="2">BX8</strain>
    </source>
</reference>
<evidence type="ECO:0000256" key="1">
    <source>
        <dbReference type="SAM" id="Phobius"/>
    </source>
</evidence>
<dbReference type="PANTHER" id="PTHR30335:SF0">
    <property type="entry name" value="ION-TRANSLOCATING OXIDOREDUCTASE COMPLEX SUBUNIT A"/>
    <property type="match status" value="1"/>
</dbReference>
<dbReference type="GO" id="GO:0012505">
    <property type="term" value="C:endomembrane system"/>
    <property type="evidence" value="ECO:0007669"/>
    <property type="project" value="UniProtKB-SubCell"/>
</dbReference>
<protein>
    <submittedName>
        <fullName evidence="2">NADH:ubiquinone oxidoreductase, subunit RnfA</fullName>
    </submittedName>
</protein>
<feature type="transmembrane region" description="Helical" evidence="1">
    <location>
        <begin position="144"/>
        <end position="163"/>
    </location>
</feature>
<comment type="caution">
    <text evidence="2">The sequence shown here is derived from an EMBL/GenBank/DDBJ whole genome shotgun (WGS) entry which is preliminary data.</text>
</comment>
<dbReference type="GO" id="GO:0005886">
    <property type="term" value="C:plasma membrane"/>
    <property type="evidence" value="ECO:0007669"/>
    <property type="project" value="TreeGrafter"/>
</dbReference>
<dbReference type="EMBL" id="JACONZ010000005">
    <property type="protein sequence ID" value="MBC5582379.1"/>
    <property type="molecule type" value="Genomic_DNA"/>
</dbReference>
<feature type="transmembrane region" description="Helical" evidence="1">
    <location>
        <begin position="175"/>
        <end position="197"/>
    </location>
</feature>
<keyword evidence="3" id="KW-1185">Reference proteome</keyword>
<evidence type="ECO:0000313" key="2">
    <source>
        <dbReference type="EMBL" id="MBC5582379.1"/>
    </source>
</evidence>
<organism evidence="2 3">
    <name type="scientific">Anaerofilum hominis</name>
    <dbReference type="NCBI Taxonomy" id="2763016"/>
    <lineage>
        <taxon>Bacteria</taxon>
        <taxon>Bacillati</taxon>
        <taxon>Bacillota</taxon>
        <taxon>Clostridia</taxon>
        <taxon>Eubacteriales</taxon>
        <taxon>Oscillospiraceae</taxon>
        <taxon>Anaerofilum</taxon>
    </lineage>
</organism>
<gene>
    <name evidence="2" type="ORF">H8S23_12770</name>
</gene>
<keyword evidence="1" id="KW-1133">Transmembrane helix</keyword>
<accession>A0A923RFB1</accession>
<dbReference type="PANTHER" id="PTHR30335">
    <property type="entry name" value="INTEGRAL MEMBRANE PROTEIN OF SOXR-REDUCING COMPLEX"/>
    <property type="match status" value="1"/>
</dbReference>
<dbReference type="AlphaFoldDB" id="A0A923RFB1"/>
<dbReference type="Proteomes" id="UP000659630">
    <property type="component" value="Unassembled WGS sequence"/>
</dbReference>
<keyword evidence="1" id="KW-0472">Membrane</keyword>
<dbReference type="RefSeq" id="WP_186888742.1">
    <property type="nucleotide sequence ID" value="NZ_JACONZ010000005.1"/>
</dbReference>
<feature type="transmembrane region" description="Helical" evidence="1">
    <location>
        <begin position="6"/>
        <end position="25"/>
    </location>
</feature>
<sequence>MTILRPVLAFFVYAVAAIAAQNAIFTRALGVSRLVKIVDDGSVELLKFGVLLTSVQFLSSLLGYFANRLLAGFSFSYKAAFQPLVLVLCSVVAFFVVLLIVALLGGKIAAKDYVELLPMATFNCCVLGTLLLTTLGGYTLAQTLAFSLGSSVGYVLAVLLVNEGQRKIQNRNLPATFRGLPVTLVYIGILALAIYGFTGHTPAI</sequence>
<dbReference type="InterPro" id="IPR050133">
    <property type="entry name" value="NqrDE/RnfAE_oxidrdctase"/>
</dbReference>
<feature type="transmembrane region" description="Helical" evidence="1">
    <location>
        <begin position="85"/>
        <end position="104"/>
    </location>
</feature>
<evidence type="ECO:0000313" key="3">
    <source>
        <dbReference type="Proteomes" id="UP000659630"/>
    </source>
</evidence>
<name>A0A923RFB1_9FIRM</name>
<keyword evidence="1" id="KW-0812">Transmembrane</keyword>
<proteinExistence type="predicted"/>